<evidence type="ECO:0000313" key="1">
    <source>
        <dbReference type="EMBL" id="PPQ91280.1"/>
    </source>
</evidence>
<dbReference type="InterPro" id="IPR013785">
    <property type="entry name" value="Aldolase_TIM"/>
</dbReference>
<dbReference type="EMBL" id="NHYD01001402">
    <property type="protein sequence ID" value="PPQ91280.1"/>
    <property type="molecule type" value="Genomic_DNA"/>
</dbReference>
<dbReference type="SUPFAM" id="SSF51412">
    <property type="entry name" value="Inosine monophosphate dehydrogenase (IMPDH)"/>
    <property type="match status" value="1"/>
</dbReference>
<dbReference type="PANTHER" id="PTHR32332">
    <property type="entry name" value="2-NITROPROPANE DIOXYGENASE"/>
    <property type="match status" value="1"/>
</dbReference>
<dbReference type="STRING" id="93625.A0A409XKL6"/>
<name>A0A409XKL6_PSICY</name>
<dbReference type="AlphaFoldDB" id="A0A409XKL6"/>
<dbReference type="OrthoDB" id="2349068at2759"/>
<evidence type="ECO:0008006" key="3">
    <source>
        <dbReference type="Google" id="ProtNLM"/>
    </source>
</evidence>
<evidence type="ECO:0000313" key="2">
    <source>
        <dbReference type="Proteomes" id="UP000283269"/>
    </source>
</evidence>
<organism evidence="1 2">
    <name type="scientific">Psilocybe cyanescens</name>
    <dbReference type="NCBI Taxonomy" id="93625"/>
    <lineage>
        <taxon>Eukaryota</taxon>
        <taxon>Fungi</taxon>
        <taxon>Dikarya</taxon>
        <taxon>Basidiomycota</taxon>
        <taxon>Agaricomycotina</taxon>
        <taxon>Agaricomycetes</taxon>
        <taxon>Agaricomycetidae</taxon>
        <taxon>Agaricales</taxon>
        <taxon>Agaricineae</taxon>
        <taxon>Strophariaceae</taxon>
        <taxon>Psilocybe</taxon>
    </lineage>
</organism>
<protein>
    <recommendedName>
        <fullName evidence="3">Nitronate monooxygenase domain-containing protein</fullName>
    </recommendedName>
</protein>
<gene>
    <name evidence="1" type="ORF">CVT25_006223</name>
</gene>
<dbReference type="InParanoid" id="A0A409XKL6"/>
<sequence>MTSILTPLTKLLNIDVPIISAPMAFARTGLLASAVSSAGAFGFMGAGMTYPSQLDKRLTVARRIRIGERKLDIAPDQPVPIGVGFIGWILDMTESSPDPRLEAILEEKPVALWLAFGVDLGKYVAQIHTHDAVEDALRAANEWKVDIIVAQGEWNTYTYNMPVKLHMSSTLLGIEAAAMEVPGLRLYSRALPNGPLVVAAGGIDREANRRTSDSGDGWSSPWDTIPLYRRVSAQKEVIVKSGLNSTTRTLAFDEVGKTNYWPPKHNGRAIANDIIQDLNEGLNLQQRLQRFSESASKGESSRLVIWAGVGVGLTDKITSAQVQCFVSNYVLTTNQGLLIDFSQAVICSLRDETVESLKSGSKLLGL</sequence>
<keyword evidence="2" id="KW-1185">Reference proteome</keyword>
<proteinExistence type="predicted"/>
<dbReference type="Proteomes" id="UP000283269">
    <property type="component" value="Unassembled WGS sequence"/>
</dbReference>
<accession>A0A409XKL6</accession>
<comment type="caution">
    <text evidence="1">The sequence shown here is derived from an EMBL/GenBank/DDBJ whole genome shotgun (WGS) entry which is preliminary data.</text>
</comment>
<reference evidence="1 2" key="1">
    <citation type="journal article" date="2018" name="Evol. Lett.">
        <title>Horizontal gene cluster transfer increased hallucinogenic mushroom diversity.</title>
        <authorList>
            <person name="Reynolds H.T."/>
            <person name="Vijayakumar V."/>
            <person name="Gluck-Thaler E."/>
            <person name="Korotkin H.B."/>
            <person name="Matheny P.B."/>
            <person name="Slot J.C."/>
        </authorList>
    </citation>
    <scope>NUCLEOTIDE SEQUENCE [LARGE SCALE GENOMIC DNA]</scope>
    <source>
        <strain evidence="1 2">2631</strain>
    </source>
</reference>
<dbReference type="Gene3D" id="3.20.20.70">
    <property type="entry name" value="Aldolase class I"/>
    <property type="match status" value="1"/>
</dbReference>